<reference evidence="2" key="1">
    <citation type="submission" date="2020-10" db="EMBL/GenBank/DDBJ databases">
        <authorList>
            <person name="Kikuchi T."/>
        </authorList>
    </citation>
    <scope>NUCLEOTIDE SEQUENCE</scope>
    <source>
        <strain evidence="2">NKZ352</strain>
    </source>
</reference>
<sequence>MFASKIRGFIWNELVMSSFTIDKAAMSRLLGAITMTCRRKRDSLILKISSYECAASSTEEKCLKRSAWTYPSEDAIAPHLDFPRCDDELILTRPFSPSIPSIDGRLQTRSRRDHHSPRHDY</sequence>
<gene>
    <name evidence="2" type="ORF">CAUJ_LOCUS11959</name>
</gene>
<dbReference type="Proteomes" id="UP000835052">
    <property type="component" value="Unassembled WGS sequence"/>
</dbReference>
<accession>A0A8S1HSL0</accession>
<keyword evidence="3" id="KW-1185">Reference proteome</keyword>
<protein>
    <submittedName>
        <fullName evidence="2">Uncharacterized protein</fullName>
    </submittedName>
</protein>
<organism evidence="2 3">
    <name type="scientific">Caenorhabditis auriculariae</name>
    <dbReference type="NCBI Taxonomy" id="2777116"/>
    <lineage>
        <taxon>Eukaryota</taxon>
        <taxon>Metazoa</taxon>
        <taxon>Ecdysozoa</taxon>
        <taxon>Nematoda</taxon>
        <taxon>Chromadorea</taxon>
        <taxon>Rhabditida</taxon>
        <taxon>Rhabditina</taxon>
        <taxon>Rhabditomorpha</taxon>
        <taxon>Rhabditoidea</taxon>
        <taxon>Rhabditidae</taxon>
        <taxon>Peloderinae</taxon>
        <taxon>Caenorhabditis</taxon>
    </lineage>
</organism>
<evidence type="ECO:0000313" key="2">
    <source>
        <dbReference type="EMBL" id="CAD6196043.1"/>
    </source>
</evidence>
<evidence type="ECO:0000313" key="3">
    <source>
        <dbReference type="Proteomes" id="UP000835052"/>
    </source>
</evidence>
<feature type="compositionally biased region" description="Basic residues" evidence="1">
    <location>
        <begin position="108"/>
        <end position="121"/>
    </location>
</feature>
<comment type="caution">
    <text evidence="2">The sequence shown here is derived from an EMBL/GenBank/DDBJ whole genome shotgun (WGS) entry which is preliminary data.</text>
</comment>
<dbReference type="EMBL" id="CAJGYM010000065">
    <property type="protein sequence ID" value="CAD6196043.1"/>
    <property type="molecule type" value="Genomic_DNA"/>
</dbReference>
<dbReference type="AlphaFoldDB" id="A0A8S1HSL0"/>
<feature type="region of interest" description="Disordered" evidence="1">
    <location>
        <begin position="94"/>
        <end position="121"/>
    </location>
</feature>
<proteinExistence type="predicted"/>
<name>A0A8S1HSL0_9PELO</name>
<evidence type="ECO:0000256" key="1">
    <source>
        <dbReference type="SAM" id="MobiDB-lite"/>
    </source>
</evidence>